<proteinExistence type="predicted"/>
<accession>A0A368S527</accession>
<name>A0A368S527_SETIT</name>
<gene>
    <name evidence="2" type="ORF">SETIT_8G070600v2</name>
</gene>
<evidence type="ECO:0000313" key="2">
    <source>
        <dbReference type="EMBL" id="RCV37529.1"/>
    </source>
</evidence>
<organism evidence="2">
    <name type="scientific">Setaria italica</name>
    <name type="common">Foxtail millet</name>
    <name type="synonym">Panicum italicum</name>
    <dbReference type="NCBI Taxonomy" id="4555"/>
    <lineage>
        <taxon>Eukaryota</taxon>
        <taxon>Viridiplantae</taxon>
        <taxon>Streptophyta</taxon>
        <taxon>Embryophyta</taxon>
        <taxon>Tracheophyta</taxon>
        <taxon>Spermatophyta</taxon>
        <taxon>Magnoliopsida</taxon>
        <taxon>Liliopsida</taxon>
        <taxon>Poales</taxon>
        <taxon>Poaceae</taxon>
        <taxon>PACMAD clade</taxon>
        <taxon>Panicoideae</taxon>
        <taxon>Panicodae</taxon>
        <taxon>Paniceae</taxon>
        <taxon>Cenchrinae</taxon>
        <taxon>Setaria</taxon>
    </lineage>
</organism>
<reference evidence="2" key="2">
    <citation type="submission" date="2015-07" db="EMBL/GenBank/DDBJ databases">
        <authorList>
            <person name="Noorani M."/>
        </authorList>
    </citation>
    <scope>NUCLEOTIDE SEQUENCE</scope>
    <source>
        <strain evidence="2">Yugu1</strain>
    </source>
</reference>
<feature type="region of interest" description="Disordered" evidence="1">
    <location>
        <begin position="1"/>
        <end position="31"/>
    </location>
</feature>
<dbReference type="EMBL" id="CM003535">
    <property type="protein sequence ID" value="RCV37529.1"/>
    <property type="molecule type" value="Genomic_DNA"/>
</dbReference>
<protein>
    <recommendedName>
        <fullName evidence="3">MBD domain-containing protein</fullName>
    </recommendedName>
</protein>
<evidence type="ECO:0000256" key="1">
    <source>
        <dbReference type="SAM" id="MobiDB-lite"/>
    </source>
</evidence>
<feature type="region of interest" description="Disordered" evidence="1">
    <location>
        <begin position="146"/>
        <end position="191"/>
    </location>
</feature>
<dbReference type="OrthoDB" id="692433at2759"/>
<feature type="compositionally biased region" description="Acidic residues" evidence="1">
    <location>
        <begin position="1"/>
        <end position="10"/>
    </location>
</feature>
<sequence length="191" mass="21560">MVIRAEEEDIISAPPKPLNIDDPKLKGQQPPDAVPLSVVLSPYGGKEPIPFDKNKLGHLRDQSVPVKEQPICCFPQSLKSLESYKEEDWTAFLHTRVVDGHKDWTYEHRVYQRKFRSKLEVEEFLKTDGPITGMFRGRKLHKKRIAGLDGHGRGGSTTKSTRGRKAANYPTGNFPVDPNHSIKPTLPHGFL</sequence>
<reference evidence="2" key="1">
    <citation type="journal article" date="2012" name="Nat. Biotechnol.">
        <title>Reference genome sequence of the model plant Setaria.</title>
        <authorList>
            <person name="Bennetzen J.L."/>
            <person name="Schmutz J."/>
            <person name="Wang H."/>
            <person name="Percifield R."/>
            <person name="Hawkins J."/>
            <person name="Pontaroli A.C."/>
            <person name="Estep M."/>
            <person name="Feng L."/>
            <person name="Vaughn J.N."/>
            <person name="Grimwood J."/>
            <person name="Jenkins J."/>
            <person name="Barry K."/>
            <person name="Lindquist E."/>
            <person name="Hellsten U."/>
            <person name="Deshpande S."/>
            <person name="Wang X."/>
            <person name="Wu X."/>
            <person name="Mitros T."/>
            <person name="Triplett J."/>
            <person name="Yang X."/>
            <person name="Ye C.Y."/>
            <person name="Mauro-Herrera M."/>
            <person name="Wang L."/>
            <person name="Li P."/>
            <person name="Sharma M."/>
            <person name="Sharma R."/>
            <person name="Ronald P.C."/>
            <person name="Panaud O."/>
            <person name="Kellogg E.A."/>
            <person name="Brutnell T.P."/>
            <person name="Doust A.N."/>
            <person name="Tuskan G.A."/>
            <person name="Rokhsar D."/>
            <person name="Devos K.M."/>
        </authorList>
    </citation>
    <scope>NUCLEOTIDE SEQUENCE [LARGE SCALE GENOMIC DNA]</scope>
    <source>
        <strain evidence="2">Yugu1</strain>
    </source>
</reference>
<dbReference type="AlphaFoldDB" id="A0A368S527"/>
<evidence type="ECO:0008006" key="3">
    <source>
        <dbReference type="Google" id="ProtNLM"/>
    </source>
</evidence>